<organism evidence="11 12">
    <name type="scientific">Roseovarius albus</name>
    <dbReference type="NCBI Taxonomy" id="1247867"/>
    <lineage>
        <taxon>Bacteria</taxon>
        <taxon>Pseudomonadati</taxon>
        <taxon>Pseudomonadota</taxon>
        <taxon>Alphaproteobacteria</taxon>
        <taxon>Rhodobacterales</taxon>
        <taxon>Roseobacteraceae</taxon>
        <taxon>Roseovarius</taxon>
    </lineage>
</organism>
<keyword evidence="2 9" id="KW-1003">Cell membrane</keyword>
<comment type="function">
    <text evidence="9">Essential cell division protein.</text>
</comment>
<accession>A0A1X6Y5U3</accession>
<comment type="subcellular location">
    <subcellularLocation>
        <location evidence="9">Cell inner membrane</location>
        <topology evidence="9">Single-pass type II membrane protein</topology>
    </subcellularLocation>
    <subcellularLocation>
        <location evidence="1">Membrane</location>
    </subcellularLocation>
    <text evidence="9">Localizes to the division septum.</text>
</comment>
<sequence length="290" mass="32584">MRQVEPKFDPAPSRWSYRYQRLMLTPLFRKTLRIGLPFALALGAGIMFFTDPDRQEALIQKVADLREQIETRPEFMVQLLEVEGASAPVEEVIREVFPFKLPISSFDADLDAVRVMIEDLPAVADASVRIRKGGVLVAKVVERQPIALWRVQDGLNIVDVEGVVIGKVLEHPKLMEMPIIAGAGAEKAVPEALSLSRAAKSLDAEVRGLVRVGERRWDVVMESGQRIMLPVDNPQRALERVIVLDDIKDMLNRDLSVVDMRIVERPTIRMNENAADDWWQVSQTTAGAVE</sequence>
<evidence type="ECO:0000256" key="1">
    <source>
        <dbReference type="ARBA" id="ARBA00004370"/>
    </source>
</evidence>
<dbReference type="GO" id="GO:0005886">
    <property type="term" value="C:plasma membrane"/>
    <property type="evidence" value="ECO:0007669"/>
    <property type="project" value="UniProtKB-SubCell"/>
</dbReference>
<dbReference type="InterPro" id="IPR005548">
    <property type="entry name" value="Cell_div_FtsQ/DivIB_C"/>
</dbReference>
<evidence type="ECO:0000313" key="12">
    <source>
        <dbReference type="Proteomes" id="UP000193061"/>
    </source>
</evidence>
<dbReference type="AlphaFoldDB" id="A0A1X6Y5U3"/>
<evidence type="ECO:0000313" key="11">
    <source>
        <dbReference type="EMBL" id="SLN11316.1"/>
    </source>
</evidence>
<comment type="similarity">
    <text evidence="9">Belongs to the FtsQ/DivIB family. FtsQ subfamily.</text>
</comment>
<dbReference type="OrthoDB" id="9783091at2"/>
<dbReference type="PROSITE" id="PS51779">
    <property type="entry name" value="POTRA"/>
    <property type="match status" value="1"/>
</dbReference>
<dbReference type="GO" id="GO:0032153">
    <property type="term" value="C:cell division site"/>
    <property type="evidence" value="ECO:0007669"/>
    <property type="project" value="UniProtKB-UniRule"/>
</dbReference>
<evidence type="ECO:0000256" key="2">
    <source>
        <dbReference type="ARBA" id="ARBA00022475"/>
    </source>
</evidence>
<dbReference type="InterPro" id="IPR045335">
    <property type="entry name" value="FtsQ_C_sf"/>
</dbReference>
<dbReference type="PANTHER" id="PTHR35851:SF1">
    <property type="entry name" value="CELL DIVISION PROTEIN FTSQ"/>
    <property type="match status" value="1"/>
</dbReference>
<dbReference type="GO" id="GO:0043093">
    <property type="term" value="P:FtsZ-dependent cytokinesis"/>
    <property type="evidence" value="ECO:0007669"/>
    <property type="project" value="UniProtKB-UniRule"/>
</dbReference>
<dbReference type="GO" id="GO:0090529">
    <property type="term" value="P:cell septum assembly"/>
    <property type="evidence" value="ECO:0007669"/>
    <property type="project" value="InterPro"/>
</dbReference>
<feature type="domain" description="POTRA" evidence="10">
    <location>
        <begin position="75"/>
        <end position="143"/>
    </location>
</feature>
<evidence type="ECO:0000256" key="6">
    <source>
        <dbReference type="ARBA" id="ARBA00022989"/>
    </source>
</evidence>
<proteinExistence type="inferred from homology"/>
<dbReference type="RefSeq" id="WP_085803649.1">
    <property type="nucleotide sequence ID" value="NZ_FWFX01000001.1"/>
</dbReference>
<keyword evidence="6 9" id="KW-1133">Transmembrane helix</keyword>
<reference evidence="11 12" key="1">
    <citation type="submission" date="2017-03" db="EMBL/GenBank/DDBJ databases">
        <authorList>
            <person name="Afonso C.L."/>
            <person name="Miller P.J."/>
            <person name="Scott M.A."/>
            <person name="Spackman E."/>
            <person name="Goraichik I."/>
            <person name="Dimitrov K.M."/>
            <person name="Suarez D.L."/>
            <person name="Swayne D.E."/>
        </authorList>
    </citation>
    <scope>NUCLEOTIDE SEQUENCE [LARGE SCALE GENOMIC DNA]</scope>
    <source>
        <strain evidence="11 12">CECT 7450</strain>
    </source>
</reference>
<keyword evidence="5 9" id="KW-0812">Transmembrane</keyword>
<evidence type="ECO:0000256" key="7">
    <source>
        <dbReference type="ARBA" id="ARBA00023136"/>
    </source>
</evidence>
<keyword evidence="8 9" id="KW-0131">Cell cycle</keyword>
<evidence type="ECO:0000256" key="5">
    <source>
        <dbReference type="ARBA" id="ARBA00022692"/>
    </source>
</evidence>
<dbReference type="HAMAP" id="MF_00911">
    <property type="entry name" value="FtsQ_subfam"/>
    <property type="match status" value="1"/>
</dbReference>
<keyword evidence="12" id="KW-1185">Reference proteome</keyword>
<dbReference type="Gene3D" id="3.40.50.11690">
    <property type="entry name" value="Cell division protein FtsQ/DivIB"/>
    <property type="match status" value="1"/>
</dbReference>
<dbReference type="InterPro" id="IPR026579">
    <property type="entry name" value="FtsQ"/>
</dbReference>
<dbReference type="Proteomes" id="UP000193061">
    <property type="component" value="Unassembled WGS sequence"/>
</dbReference>
<keyword evidence="3 9" id="KW-0997">Cell inner membrane</keyword>
<protein>
    <recommendedName>
        <fullName evidence="9">Cell division protein FtsQ</fullName>
    </recommendedName>
</protein>
<dbReference type="Pfam" id="PF03799">
    <property type="entry name" value="FtsQ_DivIB_C"/>
    <property type="match status" value="1"/>
</dbReference>
<evidence type="ECO:0000256" key="3">
    <source>
        <dbReference type="ARBA" id="ARBA00022519"/>
    </source>
</evidence>
<dbReference type="InterPro" id="IPR034746">
    <property type="entry name" value="POTRA"/>
</dbReference>
<name>A0A1X6Y5U3_9RHOB</name>
<keyword evidence="7 9" id="KW-0472">Membrane</keyword>
<evidence type="ECO:0000256" key="9">
    <source>
        <dbReference type="HAMAP-Rule" id="MF_00911"/>
    </source>
</evidence>
<evidence type="ECO:0000256" key="4">
    <source>
        <dbReference type="ARBA" id="ARBA00022618"/>
    </source>
</evidence>
<evidence type="ECO:0000256" key="8">
    <source>
        <dbReference type="ARBA" id="ARBA00023306"/>
    </source>
</evidence>
<gene>
    <name evidence="9" type="primary">ftsQ</name>
    <name evidence="11" type="ORF">ROA7450_00082</name>
</gene>
<dbReference type="PANTHER" id="PTHR35851">
    <property type="entry name" value="CELL DIVISION PROTEIN FTSQ"/>
    <property type="match status" value="1"/>
</dbReference>
<keyword evidence="4 9" id="KW-0132">Cell division</keyword>
<dbReference type="EMBL" id="FWFX01000001">
    <property type="protein sequence ID" value="SLN11316.1"/>
    <property type="molecule type" value="Genomic_DNA"/>
</dbReference>
<evidence type="ECO:0000259" key="10">
    <source>
        <dbReference type="PROSITE" id="PS51779"/>
    </source>
</evidence>